<dbReference type="OrthoDB" id="272716at2"/>
<dbReference type="RefSeq" id="WP_146582370.1">
    <property type="nucleotide sequence ID" value="NZ_SJPM01000025.1"/>
</dbReference>
<protein>
    <recommendedName>
        <fullName evidence="3">SLA1 homology domain-containing protein</fullName>
    </recommendedName>
</protein>
<comment type="caution">
    <text evidence="4">The sequence shown here is derived from an EMBL/GenBank/DDBJ whole genome shotgun (WGS) entry which is preliminary data.</text>
</comment>
<feature type="region of interest" description="Disordered" evidence="1">
    <location>
        <begin position="252"/>
        <end position="279"/>
    </location>
</feature>
<dbReference type="GO" id="GO:0043130">
    <property type="term" value="F:ubiquitin binding"/>
    <property type="evidence" value="ECO:0007669"/>
    <property type="project" value="InterPro"/>
</dbReference>
<reference evidence="4 5" key="1">
    <citation type="submission" date="2019-02" db="EMBL/GenBank/DDBJ databases">
        <title>Deep-cultivation of Planctomycetes and their phenomic and genomic characterization uncovers novel biology.</title>
        <authorList>
            <person name="Wiegand S."/>
            <person name="Jogler M."/>
            <person name="Boedeker C."/>
            <person name="Pinto D."/>
            <person name="Vollmers J."/>
            <person name="Rivas-Marin E."/>
            <person name="Kohn T."/>
            <person name="Peeters S.H."/>
            <person name="Heuer A."/>
            <person name="Rast P."/>
            <person name="Oberbeckmann S."/>
            <person name="Bunk B."/>
            <person name="Jeske O."/>
            <person name="Meyerdierks A."/>
            <person name="Storesund J.E."/>
            <person name="Kallscheuer N."/>
            <person name="Luecker S."/>
            <person name="Lage O.M."/>
            <person name="Pohl T."/>
            <person name="Merkel B.J."/>
            <person name="Hornburger P."/>
            <person name="Mueller R.-W."/>
            <person name="Bruemmer F."/>
            <person name="Labrenz M."/>
            <person name="Spormann A.M."/>
            <person name="Op Den Camp H."/>
            <person name="Overmann J."/>
            <person name="Amann R."/>
            <person name="Jetten M.S.M."/>
            <person name="Mascher T."/>
            <person name="Medema M.H."/>
            <person name="Devos D.P."/>
            <person name="Kaster A.-K."/>
            <person name="Ovreas L."/>
            <person name="Rohde M."/>
            <person name="Galperin M.Y."/>
            <person name="Jogler C."/>
        </authorList>
    </citation>
    <scope>NUCLEOTIDE SEQUENCE [LARGE SCALE GENOMIC DNA]</scope>
    <source>
        <strain evidence="4 5">Pla100</strain>
    </source>
</reference>
<evidence type="ECO:0000313" key="4">
    <source>
        <dbReference type="EMBL" id="TWT87855.1"/>
    </source>
</evidence>
<feature type="chain" id="PRO_5022694164" description="SLA1 homology domain-containing protein" evidence="2">
    <location>
        <begin position="24"/>
        <end position="433"/>
    </location>
</feature>
<dbReference type="GO" id="GO:0008092">
    <property type="term" value="F:cytoskeletal protein binding"/>
    <property type="evidence" value="ECO:0007669"/>
    <property type="project" value="InterPro"/>
</dbReference>
<feature type="region of interest" description="Disordered" evidence="1">
    <location>
        <begin position="410"/>
        <end position="433"/>
    </location>
</feature>
<feature type="domain" description="SLA1 homology" evidence="3">
    <location>
        <begin position="365"/>
        <end position="425"/>
    </location>
</feature>
<feature type="compositionally biased region" description="Polar residues" evidence="1">
    <location>
        <begin position="415"/>
        <end position="424"/>
    </location>
</feature>
<sequence length="433" mass="48018" precursor="true">MNRLFQFFGAGCLFVLLTAPSFATDVVTPIESDPFFQLSNLRRGEDNSLLFNFKRTKKAIGFKTVFMQGRSKGRMISITATVNPYAEEDIVTLRSFLPANSSSPIDLELYFVTMHTIGEKKYLYSMVSNAVQIGNPGTTTTPRPWTDAETQGYNQYLNAKPTTVKRYNVDIDVPPEFVTVPLTAELTKGTPLKACYSSKWSPITTLAENADGSVFVRWDEWGESYDCNMLREELVIAKADLTRLAEHPEGKFPDVHPSLVTGGESGSVDGSGSSTSMEAKPLKDYPVSITVPADSQFIPDSATLPAQTKLQACYAGKWNPITFLSHYPDGTLTVRWDDYGAAYDCRMKRSELIIKKSLLATTGSEAPQESASRIWTDSTGRFKVSARLIEQSSDSVTLLTDAGKTVKLPRERLSQTDQDFLSSQERSDENPFE</sequence>
<dbReference type="AlphaFoldDB" id="A0A5C5ZL07"/>
<feature type="compositionally biased region" description="Low complexity" evidence="1">
    <location>
        <begin position="266"/>
        <end position="276"/>
    </location>
</feature>
<keyword evidence="2" id="KW-0732">Signal</keyword>
<dbReference type="GO" id="GO:0030674">
    <property type="term" value="F:protein-macromolecule adaptor activity"/>
    <property type="evidence" value="ECO:0007669"/>
    <property type="project" value="InterPro"/>
</dbReference>
<dbReference type="Proteomes" id="UP000316213">
    <property type="component" value="Unassembled WGS sequence"/>
</dbReference>
<organism evidence="4 5">
    <name type="scientific">Neorhodopirellula pilleata</name>
    <dbReference type="NCBI Taxonomy" id="2714738"/>
    <lineage>
        <taxon>Bacteria</taxon>
        <taxon>Pseudomonadati</taxon>
        <taxon>Planctomycetota</taxon>
        <taxon>Planctomycetia</taxon>
        <taxon>Pirellulales</taxon>
        <taxon>Pirellulaceae</taxon>
        <taxon>Neorhodopirellula</taxon>
    </lineage>
</organism>
<evidence type="ECO:0000256" key="2">
    <source>
        <dbReference type="SAM" id="SignalP"/>
    </source>
</evidence>
<accession>A0A5C5ZL07</accession>
<feature type="signal peptide" evidence="2">
    <location>
        <begin position="1"/>
        <end position="23"/>
    </location>
</feature>
<dbReference type="Pfam" id="PF03983">
    <property type="entry name" value="SHD1"/>
    <property type="match status" value="1"/>
</dbReference>
<proteinExistence type="predicted"/>
<evidence type="ECO:0000256" key="1">
    <source>
        <dbReference type="SAM" id="MobiDB-lite"/>
    </source>
</evidence>
<dbReference type="EMBL" id="SJPM01000025">
    <property type="protein sequence ID" value="TWT87855.1"/>
    <property type="molecule type" value="Genomic_DNA"/>
</dbReference>
<gene>
    <name evidence="4" type="ORF">Pla100_58940</name>
</gene>
<dbReference type="GO" id="GO:0042802">
    <property type="term" value="F:identical protein binding"/>
    <property type="evidence" value="ECO:0007669"/>
    <property type="project" value="InterPro"/>
</dbReference>
<evidence type="ECO:0000259" key="3">
    <source>
        <dbReference type="Pfam" id="PF03983"/>
    </source>
</evidence>
<dbReference type="InterPro" id="IPR007131">
    <property type="entry name" value="SHD1"/>
</dbReference>
<evidence type="ECO:0000313" key="5">
    <source>
        <dbReference type="Proteomes" id="UP000316213"/>
    </source>
</evidence>
<keyword evidence="5" id="KW-1185">Reference proteome</keyword>
<dbReference type="Gene3D" id="2.30.30.700">
    <property type="entry name" value="SLA1 homology domain 1"/>
    <property type="match status" value="1"/>
</dbReference>
<name>A0A5C5ZL07_9BACT</name>